<organism evidence="2 3">
    <name type="scientific">Sphaeroforma arctica JP610</name>
    <dbReference type="NCBI Taxonomy" id="667725"/>
    <lineage>
        <taxon>Eukaryota</taxon>
        <taxon>Ichthyosporea</taxon>
        <taxon>Ichthyophonida</taxon>
        <taxon>Sphaeroforma</taxon>
    </lineage>
</organism>
<dbReference type="eggNOG" id="KOG2634">
    <property type="taxonomic scope" value="Eukaryota"/>
</dbReference>
<dbReference type="EMBL" id="KQ241889">
    <property type="protein sequence ID" value="KNC82820.1"/>
    <property type="molecule type" value="Genomic_DNA"/>
</dbReference>
<proteinExistence type="predicted"/>
<evidence type="ECO:0000313" key="3">
    <source>
        <dbReference type="Proteomes" id="UP000054560"/>
    </source>
</evidence>
<dbReference type="Proteomes" id="UP000054560">
    <property type="component" value="Unassembled WGS sequence"/>
</dbReference>
<dbReference type="AlphaFoldDB" id="A0A0L0G157"/>
<keyword evidence="2" id="KW-0808">Transferase</keyword>
<reference evidence="2 3" key="1">
    <citation type="submission" date="2011-02" db="EMBL/GenBank/DDBJ databases">
        <title>The Genome Sequence of Sphaeroforma arctica JP610.</title>
        <authorList>
            <consortium name="The Broad Institute Genome Sequencing Platform"/>
            <person name="Russ C."/>
            <person name="Cuomo C."/>
            <person name="Young S.K."/>
            <person name="Zeng Q."/>
            <person name="Gargeya S."/>
            <person name="Alvarado L."/>
            <person name="Berlin A."/>
            <person name="Chapman S.B."/>
            <person name="Chen Z."/>
            <person name="Freedman E."/>
            <person name="Gellesch M."/>
            <person name="Goldberg J."/>
            <person name="Griggs A."/>
            <person name="Gujja S."/>
            <person name="Heilman E."/>
            <person name="Heiman D."/>
            <person name="Howarth C."/>
            <person name="Mehta T."/>
            <person name="Neiman D."/>
            <person name="Pearson M."/>
            <person name="Roberts A."/>
            <person name="Saif S."/>
            <person name="Shea T."/>
            <person name="Shenoy N."/>
            <person name="Sisk P."/>
            <person name="Stolte C."/>
            <person name="Sykes S."/>
            <person name="White J."/>
            <person name="Yandava C."/>
            <person name="Burger G."/>
            <person name="Gray M.W."/>
            <person name="Holland P.W.H."/>
            <person name="King N."/>
            <person name="Lang F.B.F."/>
            <person name="Roger A.J."/>
            <person name="Ruiz-Trillo I."/>
            <person name="Haas B."/>
            <person name="Nusbaum C."/>
            <person name="Birren B."/>
        </authorList>
    </citation>
    <scope>NUCLEOTIDE SEQUENCE [LARGE SCALE GENOMIC DNA]</scope>
    <source>
        <strain evidence="2 3">JP610</strain>
    </source>
</reference>
<gene>
    <name evidence="2" type="ORF">SARC_04903</name>
</gene>
<dbReference type="InterPro" id="IPR007306">
    <property type="entry name" value="Rit1"/>
</dbReference>
<evidence type="ECO:0000259" key="1">
    <source>
        <dbReference type="Pfam" id="PF17184"/>
    </source>
</evidence>
<sequence>MASEQAYFKDLQNLRSERLSLFNRTRSIAKDSAFVSDVKASYGDLPLVANLRCGLWYSNSFDDHAYFKSTDGHSHMCDLNMRRLNLHLLKHLQTSGGFMLVDSSRRKRFPDSMSRTVPIWAACVNAVVDRYQHRQRQDMHKQFPEAKVDPETQLPFNLYVLPTMVSAMEKAQLESMMEQWLVKLERTLTESTSLR</sequence>
<dbReference type="InterPro" id="IPR033449">
    <property type="entry name" value="Rit1_N"/>
</dbReference>
<keyword evidence="3" id="KW-1185">Reference proteome</keyword>
<dbReference type="OrthoDB" id="45256at2759"/>
<dbReference type="RefSeq" id="XP_014156722.1">
    <property type="nucleotide sequence ID" value="XM_014301247.1"/>
</dbReference>
<dbReference type="GO" id="GO:0043399">
    <property type="term" value="F:tRNA adenosine(64)-2'-O-ribosylphosphate transferase activity"/>
    <property type="evidence" value="ECO:0007669"/>
    <property type="project" value="InterPro"/>
</dbReference>
<name>A0A0L0G157_9EUKA</name>
<dbReference type="STRING" id="667725.A0A0L0G157"/>
<evidence type="ECO:0000313" key="2">
    <source>
        <dbReference type="EMBL" id="KNC82820.1"/>
    </source>
</evidence>
<accession>A0A0L0G157</accession>
<dbReference type="GO" id="GO:0005737">
    <property type="term" value="C:cytoplasm"/>
    <property type="evidence" value="ECO:0007669"/>
    <property type="project" value="TreeGrafter"/>
</dbReference>
<feature type="domain" description="Rit1 N-terminal" evidence="1">
    <location>
        <begin position="14"/>
        <end position="189"/>
    </location>
</feature>
<dbReference type="Pfam" id="PF17184">
    <property type="entry name" value="Rit1_C"/>
    <property type="match status" value="1"/>
</dbReference>
<dbReference type="PANTHER" id="PTHR31811:SF0">
    <property type="entry name" value="TRNA A64-2'-O-RIBOSYLPHOSPHATE TRANSFERASE"/>
    <property type="match status" value="1"/>
</dbReference>
<dbReference type="GeneID" id="25905407"/>
<protein>
    <submittedName>
        <fullName evidence="2">Initiator tRNA phosphoribosyl transferase</fullName>
    </submittedName>
</protein>
<dbReference type="GO" id="GO:0019988">
    <property type="term" value="P:charged-tRNA amino acid modification"/>
    <property type="evidence" value="ECO:0007669"/>
    <property type="project" value="InterPro"/>
</dbReference>
<dbReference type="PANTHER" id="PTHR31811">
    <property type="entry name" value="TRNA A64-2'-O-RIBOSYLPHOSPHATE TRANSFERASE"/>
    <property type="match status" value="1"/>
</dbReference>